<dbReference type="EMBL" id="LLXL01008034">
    <property type="protein sequence ID" value="PKK55273.1"/>
    <property type="molecule type" value="Genomic_DNA"/>
</dbReference>
<dbReference type="VEuPathDB" id="FungiDB:RhiirFUN_026354"/>
<gene>
    <name evidence="1" type="ORF">RhiirC2_802863</name>
</gene>
<dbReference type="Proteomes" id="UP000233469">
    <property type="component" value="Unassembled WGS sequence"/>
</dbReference>
<proteinExistence type="predicted"/>
<sequence length="78" mass="9121">MVFTDLPKRMIGEYSYLYLCNTGKACNNPCICPEGCRFHWKAKKWIPCSDCRKPTASACGRCLLHVRGYYVIQYYDRL</sequence>
<evidence type="ECO:0000313" key="1">
    <source>
        <dbReference type="EMBL" id="PKK55273.1"/>
    </source>
</evidence>
<dbReference type="AlphaFoldDB" id="A0A2N1M0Z5"/>
<organism evidence="1 2">
    <name type="scientific">Rhizophagus irregularis</name>
    <dbReference type="NCBI Taxonomy" id="588596"/>
    <lineage>
        <taxon>Eukaryota</taxon>
        <taxon>Fungi</taxon>
        <taxon>Fungi incertae sedis</taxon>
        <taxon>Mucoromycota</taxon>
        <taxon>Glomeromycotina</taxon>
        <taxon>Glomeromycetes</taxon>
        <taxon>Glomerales</taxon>
        <taxon>Glomeraceae</taxon>
        <taxon>Rhizophagus</taxon>
    </lineage>
</organism>
<evidence type="ECO:0000313" key="2">
    <source>
        <dbReference type="Proteomes" id="UP000233469"/>
    </source>
</evidence>
<comment type="caution">
    <text evidence="1">The sequence shown here is derived from an EMBL/GenBank/DDBJ whole genome shotgun (WGS) entry which is preliminary data.</text>
</comment>
<protein>
    <submittedName>
        <fullName evidence="1">Uncharacterized protein</fullName>
    </submittedName>
</protein>
<name>A0A2N1M0Z5_9GLOM</name>
<reference evidence="1 2" key="2">
    <citation type="submission" date="2017-10" db="EMBL/GenBank/DDBJ databases">
        <title>Extensive intraspecific genome diversity in a model arbuscular mycorrhizal fungus.</title>
        <authorList>
            <person name="Chen E.C.H."/>
            <person name="Morin E."/>
            <person name="Baudet D."/>
            <person name="Noel J."/>
            <person name="Ndikumana S."/>
            <person name="Charron P."/>
            <person name="St-Onge C."/>
            <person name="Giorgi J."/>
            <person name="Grigoriev I.V."/>
            <person name="Roux C."/>
            <person name="Martin F.M."/>
            <person name="Corradi N."/>
        </authorList>
    </citation>
    <scope>NUCLEOTIDE SEQUENCE [LARGE SCALE GENOMIC DNA]</scope>
    <source>
        <strain evidence="1 2">C2</strain>
    </source>
</reference>
<accession>A0A2N1M0Z5</accession>
<dbReference type="VEuPathDB" id="FungiDB:RhiirA1_478617"/>
<reference evidence="1 2" key="1">
    <citation type="submission" date="2016-04" db="EMBL/GenBank/DDBJ databases">
        <title>Genome analyses suggest a sexual origin of heterokaryosis in a supposedly ancient asexual fungus.</title>
        <authorList>
            <person name="Ropars J."/>
            <person name="Sedzielewska K."/>
            <person name="Noel J."/>
            <person name="Charron P."/>
            <person name="Farinelli L."/>
            <person name="Marton T."/>
            <person name="Kruger M."/>
            <person name="Pelin A."/>
            <person name="Brachmann A."/>
            <person name="Corradi N."/>
        </authorList>
    </citation>
    <scope>NUCLEOTIDE SEQUENCE [LARGE SCALE GENOMIC DNA]</scope>
    <source>
        <strain evidence="1 2">C2</strain>
    </source>
</reference>
<dbReference type="VEuPathDB" id="FungiDB:FUN_007185"/>